<dbReference type="OMA" id="NGYHSKG"/>
<dbReference type="Proteomes" id="UP000001744">
    <property type="component" value="Unassembled WGS sequence"/>
</dbReference>
<dbReference type="eggNOG" id="ENOG502SAS5">
    <property type="taxonomic scope" value="Eukaryota"/>
</dbReference>
<dbReference type="EMBL" id="KE651167">
    <property type="protein sequence ID" value="EEB08180.1"/>
    <property type="molecule type" value="Genomic_DNA"/>
</dbReference>
<dbReference type="AlphaFoldDB" id="B6K3X3"/>
<dbReference type="InterPro" id="IPR013860">
    <property type="entry name" value="AreA_GATA"/>
</dbReference>
<dbReference type="Pfam" id="PF08550">
    <property type="entry name" value="GATA_AreA"/>
    <property type="match status" value="1"/>
</dbReference>
<feature type="domain" description="DUF3295" evidence="3">
    <location>
        <begin position="332"/>
        <end position="508"/>
    </location>
</feature>
<evidence type="ECO:0000313" key="6">
    <source>
        <dbReference type="Proteomes" id="UP000001744"/>
    </source>
</evidence>
<evidence type="ECO:0000259" key="3">
    <source>
        <dbReference type="Pfam" id="PF11702"/>
    </source>
</evidence>
<dbReference type="GO" id="GO:0031930">
    <property type="term" value="P:mitochondria-nucleus signaling pathway"/>
    <property type="evidence" value="ECO:0000318"/>
    <property type="project" value="GO_Central"/>
</dbReference>
<accession>B6K3X3</accession>
<dbReference type="OrthoDB" id="5054775at2759"/>
<dbReference type="VEuPathDB" id="FungiDB:SJAG_03319"/>
<evidence type="ECO:0000313" key="5">
    <source>
        <dbReference type="JaponicusDB" id="SJAG_03319"/>
    </source>
</evidence>
<dbReference type="InterPro" id="IPR021711">
    <property type="entry name" value="DUF3295"/>
</dbReference>
<dbReference type="RefSeq" id="XP_002174473.1">
    <property type="nucleotide sequence ID" value="XM_002174437.2"/>
</dbReference>
<feature type="region of interest" description="Disordered" evidence="1">
    <location>
        <begin position="177"/>
        <end position="202"/>
    </location>
</feature>
<reference evidence="4 6" key="1">
    <citation type="journal article" date="2011" name="Science">
        <title>Comparative functional genomics of the fission yeasts.</title>
        <authorList>
            <person name="Rhind N."/>
            <person name="Chen Z."/>
            <person name="Yassour M."/>
            <person name="Thompson D.A."/>
            <person name="Haas B.J."/>
            <person name="Habib N."/>
            <person name="Wapinski I."/>
            <person name="Roy S."/>
            <person name="Lin M.F."/>
            <person name="Heiman D.I."/>
            <person name="Young S.K."/>
            <person name="Furuya K."/>
            <person name="Guo Y."/>
            <person name="Pidoux A."/>
            <person name="Chen H.M."/>
            <person name="Robbertse B."/>
            <person name="Goldberg J.M."/>
            <person name="Aoki K."/>
            <person name="Bayne E.H."/>
            <person name="Berlin A.M."/>
            <person name="Desjardins C.A."/>
            <person name="Dobbs E."/>
            <person name="Dukaj L."/>
            <person name="Fan L."/>
            <person name="FitzGerald M.G."/>
            <person name="French C."/>
            <person name="Gujja S."/>
            <person name="Hansen K."/>
            <person name="Keifenheim D."/>
            <person name="Levin J.Z."/>
            <person name="Mosher R.A."/>
            <person name="Mueller C.A."/>
            <person name="Pfiffner J."/>
            <person name="Priest M."/>
            <person name="Russ C."/>
            <person name="Smialowska A."/>
            <person name="Swoboda P."/>
            <person name="Sykes S.M."/>
            <person name="Vaughn M."/>
            <person name="Vengrova S."/>
            <person name="Yoder R."/>
            <person name="Zeng Q."/>
            <person name="Allshire R."/>
            <person name="Baulcombe D."/>
            <person name="Birren B.W."/>
            <person name="Brown W."/>
            <person name="Ekwall K."/>
            <person name="Kellis M."/>
            <person name="Leatherwood J."/>
            <person name="Levin H."/>
            <person name="Margalit H."/>
            <person name="Martienssen R."/>
            <person name="Nieduszynski C.A."/>
            <person name="Spatafora J.W."/>
            <person name="Friedman N."/>
            <person name="Dalgaard J.Z."/>
            <person name="Baumann P."/>
            <person name="Niki H."/>
            <person name="Regev A."/>
            <person name="Nusbaum C."/>
        </authorList>
    </citation>
    <scope>NUCLEOTIDE SEQUENCE [LARGE SCALE GENOMIC DNA]</scope>
    <source>
        <strain evidence="6">yFS275 / FY16936</strain>
    </source>
</reference>
<dbReference type="InterPro" id="IPR053043">
    <property type="entry name" value="Ras-cAMP_regulatory"/>
</dbReference>
<evidence type="ECO:0000313" key="4">
    <source>
        <dbReference type="EMBL" id="EEB08180.1"/>
    </source>
</evidence>
<sequence>MKGRVKTPYPILSLETDSIAKLGTLDVDNLFYMWNVFTKCGENLQNGRRLENLSWRLWYRSTCVTDECESAVAPVSGTGVLPMSTSASLPSTCKPVPSNVTESSQATTVCKLTTGSLSSSITTTTTAVSEVNKQQENVVVNNRKRPAAVLGRTHSRRGTFRSLSTDAFNQLITAFSPIGMPRSSRSSEQLSKKPKNDGVLAQHRTETIIEEKASRSSSTFSDDKNKQNMKCDMINTGKKCHTKERTQLSNAVTKLIAAKQTLSEKKSKSKFSEITVGPESTQSVVHGFVPGELEVSVESLHKDGEPSLGRKLNKSCFYLATNEEGSESSDESQVGDSLQQTTSSRSRSSVNADDEDDEDAWVSVSDSDSPPFQKVATPILKRPPLKQRTSMLSCLLLNKEQSDDDTRSTRSAGAASRYLRNSSVKTEPIHSTVNIASNTVLSTVNTCCDSPVSRRLPLERCSSNKRILVTEISESLRRNLLWERQQKSTLPIAAFRQRTHSGYFTAVQSPSNAVQVTKDFMNDCTVW</sequence>
<feature type="domain" description="Nitrogen regulatory protein areA GATA-like" evidence="2">
    <location>
        <begin position="33"/>
        <end position="60"/>
    </location>
</feature>
<evidence type="ECO:0000256" key="1">
    <source>
        <dbReference type="SAM" id="MobiDB-lite"/>
    </source>
</evidence>
<dbReference type="PANTHER" id="PTHR28014:SF1">
    <property type="entry name" value="NEGATIVE REGULATOR OF RAS-CAMP PATHWAY"/>
    <property type="match status" value="1"/>
</dbReference>
<organism evidence="4 6">
    <name type="scientific">Schizosaccharomyces japonicus (strain yFS275 / FY16936)</name>
    <name type="common">Fission yeast</name>
    <dbReference type="NCBI Taxonomy" id="402676"/>
    <lineage>
        <taxon>Eukaryota</taxon>
        <taxon>Fungi</taxon>
        <taxon>Dikarya</taxon>
        <taxon>Ascomycota</taxon>
        <taxon>Taphrinomycotina</taxon>
        <taxon>Schizosaccharomycetes</taxon>
        <taxon>Schizosaccharomycetales</taxon>
        <taxon>Schizosaccharomycetaceae</taxon>
        <taxon>Schizosaccharomyces</taxon>
    </lineage>
</organism>
<name>B6K3X3_SCHJY</name>
<dbReference type="STRING" id="402676.B6K3X3"/>
<evidence type="ECO:0000259" key="2">
    <source>
        <dbReference type="Pfam" id="PF08550"/>
    </source>
</evidence>
<keyword evidence="6" id="KW-1185">Reference proteome</keyword>
<dbReference type="JaponicusDB" id="SJAG_03319">
    <property type="gene designation" value="mks1"/>
</dbReference>
<dbReference type="GeneID" id="7052484"/>
<dbReference type="GO" id="GO:0005737">
    <property type="term" value="C:cytoplasm"/>
    <property type="evidence" value="ECO:0000318"/>
    <property type="project" value="GO_Central"/>
</dbReference>
<feature type="compositionally biased region" description="Low complexity" evidence="1">
    <location>
        <begin position="339"/>
        <end position="349"/>
    </location>
</feature>
<proteinExistence type="predicted"/>
<dbReference type="GO" id="GO:0000122">
    <property type="term" value="P:negative regulation of transcription by RNA polymerase II"/>
    <property type="evidence" value="ECO:0000318"/>
    <property type="project" value="GO_Central"/>
</dbReference>
<dbReference type="GO" id="GO:0006808">
    <property type="term" value="P:regulation of nitrogen utilization"/>
    <property type="evidence" value="ECO:0000318"/>
    <property type="project" value="GO_Central"/>
</dbReference>
<dbReference type="HOGENOM" id="CLU_025004_1_0_1"/>
<dbReference type="Pfam" id="PF11702">
    <property type="entry name" value="DUF3295"/>
    <property type="match status" value="1"/>
</dbReference>
<gene>
    <name evidence="5" type="primary">mks1</name>
    <name evidence="4" type="ORF">SJAG_03319</name>
</gene>
<feature type="region of interest" description="Disordered" evidence="1">
    <location>
        <begin position="323"/>
        <end position="381"/>
    </location>
</feature>
<protein>
    <submittedName>
        <fullName evidence="4">DUF1752 family protein</fullName>
    </submittedName>
</protein>
<dbReference type="PANTHER" id="PTHR28014">
    <property type="entry name" value="NEGATIVE REGULATOR OF RAS-CAMP PATHWAY"/>
    <property type="match status" value="1"/>
</dbReference>